<dbReference type="HOGENOM" id="CLU_135672_0_0_11"/>
<organism evidence="1 2">
    <name type="scientific">Streptomyces griseoflavus Tu4000</name>
    <dbReference type="NCBI Taxonomy" id="467200"/>
    <lineage>
        <taxon>Bacteria</taxon>
        <taxon>Bacillati</taxon>
        <taxon>Actinomycetota</taxon>
        <taxon>Actinomycetes</taxon>
        <taxon>Kitasatosporales</taxon>
        <taxon>Streptomycetaceae</taxon>
        <taxon>Streptomyces</taxon>
    </lineage>
</organism>
<accession>D9XN66</accession>
<dbReference type="Proteomes" id="UP000002968">
    <property type="component" value="Unassembled WGS sequence"/>
</dbReference>
<evidence type="ECO:0008006" key="3">
    <source>
        <dbReference type="Google" id="ProtNLM"/>
    </source>
</evidence>
<dbReference type="AlphaFoldDB" id="D9XN66"/>
<reference evidence="1" key="1">
    <citation type="submission" date="2009-02" db="EMBL/GenBank/DDBJ databases">
        <title>Annotation of Streptomyces griseoflavus strain Tu4000.</title>
        <authorList>
            <consortium name="The Broad Institute Genome Sequencing Platform"/>
            <consortium name="Broad Institute Microbial Sequencing Center"/>
            <person name="Fischbach M."/>
            <person name="Godfrey P."/>
            <person name="Ward D."/>
            <person name="Young S."/>
            <person name="Zeng Q."/>
            <person name="Koehrsen M."/>
            <person name="Alvarado L."/>
            <person name="Berlin A.M."/>
            <person name="Bochicchio J."/>
            <person name="Borenstein D."/>
            <person name="Chapman S.B."/>
            <person name="Chen Z."/>
            <person name="Engels R."/>
            <person name="Freedman E."/>
            <person name="Gellesch M."/>
            <person name="Goldberg J."/>
            <person name="Griggs A."/>
            <person name="Gujja S."/>
            <person name="Heilman E.R."/>
            <person name="Heiman D.I."/>
            <person name="Hepburn T.A."/>
            <person name="Howarth C."/>
            <person name="Jen D."/>
            <person name="Larson L."/>
            <person name="Lewis B."/>
            <person name="Mehta T."/>
            <person name="Park D."/>
            <person name="Pearson M."/>
            <person name="Richards J."/>
            <person name="Roberts A."/>
            <person name="Saif S."/>
            <person name="Shea T.D."/>
            <person name="Shenoy N."/>
            <person name="Sisk P."/>
            <person name="Stolte C."/>
            <person name="Sykes S.N."/>
            <person name="Thomson T."/>
            <person name="Walk T."/>
            <person name="White J."/>
            <person name="Yandava C."/>
            <person name="Straight P."/>
            <person name="Clardy J."/>
            <person name="Hung D."/>
            <person name="Kolter R."/>
            <person name="Mekalanos J."/>
            <person name="Walker S."/>
            <person name="Walsh C.T."/>
            <person name="Wieland-Brown L.C."/>
            <person name="Haas B."/>
            <person name="Nusbaum C."/>
            <person name="Birren B."/>
        </authorList>
    </citation>
    <scope>NUCLEOTIDE SEQUENCE [LARGE SCALE GENOMIC DNA]</scope>
    <source>
        <strain evidence="1">Tu4000</strain>
    </source>
</reference>
<dbReference type="EMBL" id="GG657758">
    <property type="protein sequence ID" value="EFL37449.1"/>
    <property type="molecule type" value="Genomic_DNA"/>
</dbReference>
<gene>
    <name evidence="1" type="ORF">SSRG_00253</name>
</gene>
<feature type="non-terminal residue" evidence="1">
    <location>
        <position position="184"/>
    </location>
</feature>
<evidence type="ECO:0000313" key="2">
    <source>
        <dbReference type="Proteomes" id="UP000002968"/>
    </source>
</evidence>
<keyword evidence="2" id="KW-1185">Reference proteome</keyword>
<dbReference type="eggNOG" id="COG1670">
    <property type="taxonomic scope" value="Bacteria"/>
</dbReference>
<dbReference type="STRING" id="467200.SSRG_00253"/>
<sequence>MTSRPAAAGQPRHISLRGVFPRGWLTPMTWLPHDFVHPVHVAVPGGGGHRLRPISGADAPLDYPAVMGSRERLWSVFGPAWGWPSATMSYEANLADLERHAAEIEAHESFNYTIENADRTALRGCVYIDPPEKQGADVEISWWVVDDEVGGPLERALDVFVPRWIAGDWPFERPRFIFQHQLGR</sequence>
<evidence type="ECO:0000313" key="1">
    <source>
        <dbReference type="EMBL" id="EFL37449.1"/>
    </source>
</evidence>
<name>D9XN66_9ACTN</name>
<proteinExistence type="predicted"/>
<protein>
    <recommendedName>
        <fullName evidence="3">N-acetyltransferase</fullName>
    </recommendedName>
</protein>